<organism evidence="1 2">
    <name type="scientific">Candidatus Wildermuthbacteria bacterium RIFCSPHIGHO2_02_FULL_47_17</name>
    <dbReference type="NCBI Taxonomy" id="1802452"/>
    <lineage>
        <taxon>Bacteria</taxon>
        <taxon>Candidatus Wildermuthiibacteriota</taxon>
    </lineage>
</organism>
<evidence type="ECO:0000313" key="1">
    <source>
        <dbReference type="EMBL" id="OHA66919.1"/>
    </source>
</evidence>
<protein>
    <submittedName>
        <fullName evidence="1">Uncharacterized protein</fullName>
    </submittedName>
</protein>
<dbReference type="EMBL" id="MHTX01000048">
    <property type="protein sequence ID" value="OHA66919.1"/>
    <property type="molecule type" value="Genomic_DNA"/>
</dbReference>
<proteinExistence type="predicted"/>
<accession>A0A1G2R3E8</accession>
<evidence type="ECO:0000313" key="2">
    <source>
        <dbReference type="Proteomes" id="UP000179258"/>
    </source>
</evidence>
<dbReference type="Proteomes" id="UP000179258">
    <property type="component" value="Unassembled WGS sequence"/>
</dbReference>
<gene>
    <name evidence="1" type="ORF">A3D59_01675</name>
</gene>
<dbReference type="InterPro" id="IPR015915">
    <property type="entry name" value="Kelch-typ_b-propeller"/>
</dbReference>
<dbReference type="AlphaFoldDB" id="A0A1G2R3E8"/>
<dbReference type="SUPFAM" id="SSF117281">
    <property type="entry name" value="Kelch motif"/>
    <property type="match status" value="1"/>
</dbReference>
<name>A0A1G2R3E8_9BACT</name>
<dbReference type="PANTHER" id="PTHR23244">
    <property type="entry name" value="KELCH REPEAT DOMAIN"/>
    <property type="match status" value="1"/>
</dbReference>
<sequence>MWMIGGLDPSSLNDVWYSGNGTVWTQVTANAQWKASSTHTLLVFNNQMWVIGGGVQNDVWYSGNGTTWTQATANAQWLARTSHTSLVFNNQMWVIGGYTSTSTNDVWYSGNGTTWTQATANAQWVARDSHTSLVFNNQMWAIGGTLDGGTSQLNDVWYSGNGTTWTQATAVAQWVKRYLHTSLVFNNQMWVIGGYTTTYTNDVWYSAGADDIIGSSWHRATPGTVNGAKDYDGLNQPPLSGTWYAGLLSGLSVSLSNTAVDLGELGPSNSFTSSSGTTTITVTTSASTGYIAYVWAANSGQLKKSDAAVYISAWTGTNSLPTNWNGNCPSNSECGFGYTTDDGDLSGGGGADRFTASTGACGADNKCWAGFATAGPGDPVADSSAPAISQQNIVTYKVSTDSAQAMGQYQTTVVYVVTAQY</sequence>
<comment type="caution">
    <text evidence="1">The sequence shown here is derived from an EMBL/GenBank/DDBJ whole genome shotgun (WGS) entry which is preliminary data.</text>
</comment>
<dbReference type="Gene3D" id="2.120.10.80">
    <property type="entry name" value="Kelch-type beta propeller"/>
    <property type="match status" value="1"/>
</dbReference>
<reference evidence="1 2" key="1">
    <citation type="journal article" date="2016" name="Nat. Commun.">
        <title>Thousands of microbial genomes shed light on interconnected biogeochemical processes in an aquifer system.</title>
        <authorList>
            <person name="Anantharaman K."/>
            <person name="Brown C.T."/>
            <person name="Hug L.A."/>
            <person name="Sharon I."/>
            <person name="Castelle C.J."/>
            <person name="Probst A.J."/>
            <person name="Thomas B.C."/>
            <person name="Singh A."/>
            <person name="Wilkins M.J."/>
            <person name="Karaoz U."/>
            <person name="Brodie E.L."/>
            <person name="Williams K.H."/>
            <person name="Hubbard S.S."/>
            <person name="Banfield J.F."/>
        </authorList>
    </citation>
    <scope>NUCLEOTIDE SEQUENCE [LARGE SCALE GENOMIC DNA]</scope>
</reference>
<dbReference type="Pfam" id="PF24681">
    <property type="entry name" value="Kelch_KLHDC2_KLHL20_DRC7"/>
    <property type="match status" value="1"/>
</dbReference>